<proteinExistence type="predicted"/>
<dbReference type="AlphaFoldDB" id="A0A9P5XG72"/>
<feature type="compositionally biased region" description="Polar residues" evidence="1">
    <location>
        <begin position="92"/>
        <end position="104"/>
    </location>
</feature>
<accession>A0A9P5XG72</accession>
<organism evidence="2 3">
    <name type="scientific">Macrolepiota fuliginosa MF-IS2</name>
    <dbReference type="NCBI Taxonomy" id="1400762"/>
    <lineage>
        <taxon>Eukaryota</taxon>
        <taxon>Fungi</taxon>
        <taxon>Dikarya</taxon>
        <taxon>Basidiomycota</taxon>
        <taxon>Agaricomycotina</taxon>
        <taxon>Agaricomycetes</taxon>
        <taxon>Agaricomycetidae</taxon>
        <taxon>Agaricales</taxon>
        <taxon>Agaricineae</taxon>
        <taxon>Agaricaceae</taxon>
        <taxon>Macrolepiota</taxon>
    </lineage>
</organism>
<dbReference type="Proteomes" id="UP000807342">
    <property type="component" value="Unassembled WGS sequence"/>
</dbReference>
<keyword evidence="3" id="KW-1185">Reference proteome</keyword>
<feature type="region of interest" description="Disordered" evidence="1">
    <location>
        <begin position="232"/>
        <end position="347"/>
    </location>
</feature>
<dbReference type="EMBL" id="MU151112">
    <property type="protein sequence ID" value="KAF9450105.1"/>
    <property type="molecule type" value="Genomic_DNA"/>
</dbReference>
<evidence type="ECO:0000313" key="2">
    <source>
        <dbReference type="EMBL" id="KAF9450105.1"/>
    </source>
</evidence>
<feature type="compositionally biased region" description="Pro residues" evidence="1">
    <location>
        <begin position="288"/>
        <end position="299"/>
    </location>
</feature>
<comment type="caution">
    <text evidence="2">The sequence shown here is derived from an EMBL/GenBank/DDBJ whole genome shotgun (WGS) entry which is preliminary data.</text>
</comment>
<feature type="compositionally biased region" description="Basic and acidic residues" evidence="1">
    <location>
        <begin position="132"/>
        <end position="144"/>
    </location>
</feature>
<feature type="region of interest" description="Disordered" evidence="1">
    <location>
        <begin position="92"/>
        <end position="156"/>
    </location>
</feature>
<evidence type="ECO:0000313" key="3">
    <source>
        <dbReference type="Proteomes" id="UP000807342"/>
    </source>
</evidence>
<feature type="compositionally biased region" description="Pro residues" evidence="1">
    <location>
        <begin position="240"/>
        <end position="261"/>
    </location>
</feature>
<sequence length="437" mass="47925">MSFKRFFRPHKPTIEDIEALQDEAALKLIYDHTKQLSKEANEHFRGFFSTHRKSPRPGEQQVRLQQHGNVIMAYDEAGNPCGTLHLPQTVAHTPQEQPTATSGAPNFPNGYVPYPQWKDMHGGPESPLARPEAGEPRNGSEHHPTHLQTSSPSLFWHIPTPPNGLLSPNVLPATFRSFNPAQTPEPGVAAHSQIIGSPSLESAAHSARNDEEVRPISPIAATTQGEASFLSPVNLSTSLPGPPRPYSLQPIPPEPYIPERPWPTASNMFADAGPRSDTTRNNQLSQPNAPPGLPSPSPRRLPMSWLRDRISTRKTDTQSRQGNDYLEEGTPAPARSPSRVTNDAPGTRDQYASNWAALRAWNMTMCILLQNHLGTVDPWDGLREGGNGTSIGTTGVATSVALYIYAHSSLENALRELCTALERGDHTPLRELDNMRG</sequence>
<feature type="compositionally biased region" description="Basic and acidic residues" evidence="1">
    <location>
        <begin position="306"/>
        <end position="317"/>
    </location>
</feature>
<evidence type="ECO:0000256" key="1">
    <source>
        <dbReference type="SAM" id="MobiDB-lite"/>
    </source>
</evidence>
<gene>
    <name evidence="2" type="ORF">P691DRAFT_758468</name>
</gene>
<reference evidence="2" key="1">
    <citation type="submission" date="2020-11" db="EMBL/GenBank/DDBJ databases">
        <authorList>
            <consortium name="DOE Joint Genome Institute"/>
            <person name="Ahrendt S."/>
            <person name="Riley R."/>
            <person name="Andreopoulos W."/>
            <person name="Labutti K."/>
            <person name="Pangilinan J."/>
            <person name="Ruiz-Duenas F.J."/>
            <person name="Barrasa J.M."/>
            <person name="Sanchez-Garcia M."/>
            <person name="Camarero S."/>
            <person name="Miyauchi S."/>
            <person name="Serrano A."/>
            <person name="Linde D."/>
            <person name="Babiker R."/>
            <person name="Drula E."/>
            <person name="Ayuso-Fernandez I."/>
            <person name="Pacheco R."/>
            <person name="Padilla G."/>
            <person name="Ferreira P."/>
            <person name="Barriuso J."/>
            <person name="Kellner H."/>
            <person name="Castanera R."/>
            <person name="Alfaro M."/>
            <person name="Ramirez L."/>
            <person name="Pisabarro A.G."/>
            <person name="Kuo A."/>
            <person name="Tritt A."/>
            <person name="Lipzen A."/>
            <person name="He G."/>
            <person name="Yan M."/>
            <person name="Ng V."/>
            <person name="Cullen D."/>
            <person name="Martin F."/>
            <person name="Rosso M.-N."/>
            <person name="Henrissat B."/>
            <person name="Hibbett D."/>
            <person name="Martinez A.T."/>
            <person name="Grigoriev I.V."/>
        </authorList>
    </citation>
    <scope>NUCLEOTIDE SEQUENCE</scope>
    <source>
        <strain evidence="2">MF-IS2</strain>
    </source>
</reference>
<name>A0A9P5XG72_9AGAR</name>
<protein>
    <submittedName>
        <fullName evidence="2">Uncharacterized protein</fullName>
    </submittedName>
</protein>